<reference evidence="7 8" key="1">
    <citation type="submission" date="2018-06" db="EMBL/GenBank/DDBJ databases">
        <title>Genomic Encyclopedia of Type Strains, Phase IV (KMG-IV): sequencing the most valuable type-strain genomes for metagenomic binning, comparative biology and taxonomic classification.</title>
        <authorList>
            <person name="Goeker M."/>
        </authorList>
    </citation>
    <scope>NUCLEOTIDE SEQUENCE [LARGE SCALE GENOMIC DNA]</scope>
    <source>
        <strain evidence="7 8">DSM 25532</strain>
    </source>
</reference>
<dbReference type="InterPro" id="IPR030048">
    <property type="entry name" value="SurE"/>
</dbReference>
<comment type="caution">
    <text evidence="7">The sequence shown here is derived from an EMBL/GenBank/DDBJ whole genome shotgun (WGS) entry which is preliminary data.</text>
</comment>
<dbReference type="OrthoDB" id="9780815at2"/>
<keyword evidence="8" id="KW-1185">Reference proteome</keyword>
<dbReference type="AlphaFoldDB" id="A0A366HUY2"/>
<dbReference type="Proteomes" id="UP000253426">
    <property type="component" value="Unassembled WGS sequence"/>
</dbReference>
<sequence length="238" mass="25559">MHFLITNDDGVHAPGIAAMADAVSLIPGATFTIVAPSSERSQCGHSLTTHHLLTTVQESDNRYHTSGTPADCVRIGLFALGIRPDFVLSGVNAGGNMGQDIPISGTLAGAREAAYHGVPAIAVSHYLISGIALDWPRVARWTAQLLGELITQPLADGELWNVNLPHLPPGERELPERITTTPCRLPLNVAYEEVMVDDTSPGHRRLKYTARYADRPVQPGSDVEACFGGRISVSRLKL</sequence>
<evidence type="ECO:0000259" key="6">
    <source>
        <dbReference type="Pfam" id="PF01975"/>
    </source>
</evidence>
<proteinExistence type="inferred from homology"/>
<dbReference type="SUPFAM" id="SSF64167">
    <property type="entry name" value="SurE-like"/>
    <property type="match status" value="1"/>
</dbReference>
<keyword evidence="4" id="KW-0479">Metal-binding</keyword>
<evidence type="ECO:0000256" key="3">
    <source>
        <dbReference type="ARBA" id="ARBA00012643"/>
    </source>
</evidence>
<comment type="similarity">
    <text evidence="2">Belongs to the SurE nucleotidase family.</text>
</comment>
<keyword evidence="5" id="KW-0378">Hydrolase</keyword>
<evidence type="ECO:0000256" key="1">
    <source>
        <dbReference type="ARBA" id="ARBA00000815"/>
    </source>
</evidence>
<dbReference type="EC" id="3.1.3.5" evidence="3"/>
<feature type="domain" description="Survival protein SurE-like phosphatase/nucleotidase" evidence="6">
    <location>
        <begin position="4"/>
        <end position="171"/>
    </location>
</feature>
<gene>
    <name evidence="7" type="ORF">DES53_101886</name>
</gene>
<dbReference type="PANTHER" id="PTHR30457">
    <property type="entry name" value="5'-NUCLEOTIDASE SURE"/>
    <property type="match status" value="1"/>
</dbReference>
<protein>
    <recommendedName>
        <fullName evidence="3">5'-nucleotidase</fullName>
        <ecNumber evidence="3">3.1.3.5</ecNumber>
    </recommendedName>
</protein>
<dbReference type="NCBIfam" id="TIGR00087">
    <property type="entry name" value="surE"/>
    <property type="match status" value="1"/>
</dbReference>
<dbReference type="Pfam" id="PF01975">
    <property type="entry name" value="SurE"/>
    <property type="match status" value="1"/>
</dbReference>
<dbReference type="Gene3D" id="3.40.1210.10">
    <property type="entry name" value="Survival protein SurE-like phosphatase/nucleotidase"/>
    <property type="match status" value="1"/>
</dbReference>
<dbReference type="EMBL" id="QNRR01000001">
    <property type="protein sequence ID" value="RBP48086.1"/>
    <property type="molecule type" value="Genomic_DNA"/>
</dbReference>
<dbReference type="RefSeq" id="WP_113956960.1">
    <property type="nucleotide sequence ID" value="NZ_QNRR01000001.1"/>
</dbReference>
<dbReference type="InterPro" id="IPR002828">
    <property type="entry name" value="SurE-like_Pase/nucleotidase"/>
</dbReference>
<dbReference type="GO" id="GO:0046872">
    <property type="term" value="F:metal ion binding"/>
    <property type="evidence" value="ECO:0007669"/>
    <property type="project" value="UniProtKB-KW"/>
</dbReference>
<evidence type="ECO:0000256" key="5">
    <source>
        <dbReference type="ARBA" id="ARBA00022801"/>
    </source>
</evidence>
<evidence type="ECO:0000313" key="7">
    <source>
        <dbReference type="EMBL" id="RBP48086.1"/>
    </source>
</evidence>
<evidence type="ECO:0000256" key="4">
    <source>
        <dbReference type="ARBA" id="ARBA00022723"/>
    </source>
</evidence>
<dbReference type="InterPro" id="IPR036523">
    <property type="entry name" value="SurE-like_sf"/>
</dbReference>
<organism evidence="7 8">
    <name type="scientific">Roseimicrobium gellanilyticum</name>
    <dbReference type="NCBI Taxonomy" id="748857"/>
    <lineage>
        <taxon>Bacteria</taxon>
        <taxon>Pseudomonadati</taxon>
        <taxon>Verrucomicrobiota</taxon>
        <taxon>Verrucomicrobiia</taxon>
        <taxon>Verrucomicrobiales</taxon>
        <taxon>Verrucomicrobiaceae</taxon>
        <taxon>Roseimicrobium</taxon>
    </lineage>
</organism>
<dbReference type="PANTHER" id="PTHR30457:SF0">
    <property type="entry name" value="PHOSPHATASE, PUTATIVE (AFU_ORTHOLOGUE AFUA_4G01070)-RELATED"/>
    <property type="match status" value="1"/>
</dbReference>
<name>A0A366HUY2_9BACT</name>
<evidence type="ECO:0000256" key="2">
    <source>
        <dbReference type="ARBA" id="ARBA00011062"/>
    </source>
</evidence>
<comment type="catalytic activity">
    <reaction evidence="1">
        <text>a ribonucleoside 5'-phosphate + H2O = a ribonucleoside + phosphate</text>
        <dbReference type="Rhea" id="RHEA:12484"/>
        <dbReference type="ChEBI" id="CHEBI:15377"/>
        <dbReference type="ChEBI" id="CHEBI:18254"/>
        <dbReference type="ChEBI" id="CHEBI:43474"/>
        <dbReference type="ChEBI" id="CHEBI:58043"/>
        <dbReference type="EC" id="3.1.3.5"/>
    </reaction>
</comment>
<evidence type="ECO:0000313" key="8">
    <source>
        <dbReference type="Proteomes" id="UP000253426"/>
    </source>
</evidence>
<dbReference type="GO" id="GO:0008253">
    <property type="term" value="F:5'-nucleotidase activity"/>
    <property type="evidence" value="ECO:0007669"/>
    <property type="project" value="UniProtKB-EC"/>
</dbReference>
<accession>A0A366HUY2</accession>